<evidence type="ECO:0008006" key="3">
    <source>
        <dbReference type="Google" id="ProtNLM"/>
    </source>
</evidence>
<sequence>MTALACRYGKIAVLAPSASTTGGPELLHQLVHEIRLHGGDAAIHYVPDPTAEVPERYRCYDTPPLRALDLGKGDCIVAPETMIRKLPLLSPADRYVWWLSFDFFESRRSSKAARVIANTYKAALLQLLTRLGTGHLFQSYYARSRLKPHLIGGELLSDYLSIEAAARDSAPREDLILYNPKKGIEITDRLRAAYPALTFVPIINMTKAEVEAIFRRAKIYIDFGEHPGKDRLPREAAMMGTVVVVGARGSAAFDEDINLTGSYKLAVDDTLPAAFQALISDILTDFPRHQAVQEAYRQVITREREVFAQQVRDVFFQPVPAAASH</sequence>
<dbReference type="OrthoDB" id="6400528at2"/>
<keyword evidence="2" id="KW-1185">Reference proteome</keyword>
<dbReference type="EMBL" id="FNUY01000004">
    <property type="protein sequence ID" value="SEG26639.1"/>
    <property type="molecule type" value="Genomic_DNA"/>
</dbReference>
<evidence type="ECO:0000313" key="1">
    <source>
        <dbReference type="EMBL" id="SEG26639.1"/>
    </source>
</evidence>
<dbReference type="RefSeq" id="WP_103872519.1">
    <property type="nucleotide sequence ID" value="NZ_FNUY01000004.1"/>
</dbReference>
<organism evidence="1 2">
    <name type="scientific">Bosea lathyri</name>
    <dbReference type="NCBI Taxonomy" id="1036778"/>
    <lineage>
        <taxon>Bacteria</taxon>
        <taxon>Pseudomonadati</taxon>
        <taxon>Pseudomonadota</taxon>
        <taxon>Alphaproteobacteria</taxon>
        <taxon>Hyphomicrobiales</taxon>
        <taxon>Boseaceae</taxon>
        <taxon>Bosea</taxon>
    </lineage>
</organism>
<proteinExistence type="predicted"/>
<name>A0A1H5YR52_9HYPH</name>
<protein>
    <recommendedName>
        <fullName evidence="3">Glycosyl transferases group 1</fullName>
    </recommendedName>
</protein>
<gene>
    <name evidence="1" type="ORF">SAMN04488115_10456</name>
</gene>
<dbReference type="Proteomes" id="UP000236743">
    <property type="component" value="Unassembled WGS sequence"/>
</dbReference>
<dbReference type="AlphaFoldDB" id="A0A1H5YR52"/>
<evidence type="ECO:0000313" key="2">
    <source>
        <dbReference type="Proteomes" id="UP000236743"/>
    </source>
</evidence>
<reference evidence="1 2" key="1">
    <citation type="submission" date="2016-10" db="EMBL/GenBank/DDBJ databases">
        <authorList>
            <person name="de Groot N.N."/>
        </authorList>
    </citation>
    <scope>NUCLEOTIDE SEQUENCE [LARGE SCALE GENOMIC DNA]</scope>
    <source>
        <strain evidence="1 2">DSM 26656</strain>
    </source>
</reference>
<accession>A0A1H5YR52</accession>